<organism evidence="4 5">
    <name type="scientific">Penicillium expansum</name>
    <name type="common">Blue mold rot fungus</name>
    <dbReference type="NCBI Taxonomy" id="27334"/>
    <lineage>
        <taxon>Eukaryota</taxon>
        <taxon>Fungi</taxon>
        <taxon>Dikarya</taxon>
        <taxon>Ascomycota</taxon>
        <taxon>Pezizomycotina</taxon>
        <taxon>Eurotiomycetes</taxon>
        <taxon>Eurotiomycetidae</taxon>
        <taxon>Eurotiales</taxon>
        <taxon>Aspergillaceae</taxon>
        <taxon>Penicillium</taxon>
    </lineage>
</organism>
<dbReference type="AlphaFoldDB" id="A0A0A2JDF6"/>
<keyword evidence="1" id="KW-0677">Repeat</keyword>
<dbReference type="PANTHER" id="PTHR24180">
    <property type="entry name" value="CYCLIN-DEPENDENT KINASE INHIBITOR 2C-RELATED"/>
    <property type="match status" value="1"/>
</dbReference>
<comment type="caution">
    <text evidence="4">The sequence shown here is derived from an EMBL/GenBank/DDBJ whole genome shotgun (WGS) entry which is preliminary data.</text>
</comment>
<protein>
    <submittedName>
        <fullName evidence="4">Uncharacterized protein</fullName>
    </submittedName>
</protein>
<keyword evidence="2 3" id="KW-0040">ANK repeat</keyword>
<dbReference type="EMBL" id="JQFZ01000250">
    <property type="protein sequence ID" value="KGO53404.1"/>
    <property type="molecule type" value="Genomic_DNA"/>
</dbReference>
<proteinExistence type="predicted"/>
<dbReference type="PROSITE" id="PS50088">
    <property type="entry name" value="ANK_REPEAT"/>
    <property type="match status" value="1"/>
</dbReference>
<dbReference type="STRING" id="27334.A0A0A2JDF6"/>
<dbReference type="InterPro" id="IPR002110">
    <property type="entry name" value="Ankyrin_rpt"/>
</dbReference>
<gene>
    <name evidence="4" type="ORF">PEX2_060110</name>
</gene>
<name>A0A0A2JDF6_PENEN</name>
<dbReference type="SUPFAM" id="SSF48403">
    <property type="entry name" value="Ankyrin repeat"/>
    <property type="match status" value="1"/>
</dbReference>
<evidence type="ECO:0000256" key="2">
    <source>
        <dbReference type="ARBA" id="ARBA00023043"/>
    </source>
</evidence>
<dbReference type="HOGENOM" id="CLU_2109842_0_0_1"/>
<evidence type="ECO:0000256" key="1">
    <source>
        <dbReference type="ARBA" id="ARBA00022737"/>
    </source>
</evidence>
<dbReference type="PROSITE" id="PS50297">
    <property type="entry name" value="ANK_REP_REGION"/>
    <property type="match status" value="1"/>
</dbReference>
<dbReference type="Pfam" id="PF12796">
    <property type="entry name" value="Ank_2"/>
    <property type="match status" value="1"/>
</dbReference>
<reference evidence="4 5" key="1">
    <citation type="journal article" date="2015" name="Mol. Plant Microbe Interact.">
        <title>Genome, transcriptome, and functional analyses of Penicillium expansum provide new insights into secondary metabolism and pathogenicity.</title>
        <authorList>
            <person name="Ballester A.R."/>
            <person name="Marcet-Houben M."/>
            <person name="Levin E."/>
            <person name="Sela N."/>
            <person name="Selma-Lazaro C."/>
            <person name="Carmona L."/>
            <person name="Wisniewski M."/>
            <person name="Droby S."/>
            <person name="Gonzalez-Candelas L."/>
            <person name="Gabaldon T."/>
        </authorList>
    </citation>
    <scope>NUCLEOTIDE SEQUENCE [LARGE SCALE GENOMIC DNA]</scope>
    <source>
        <strain evidence="4 5">MD-8</strain>
    </source>
</reference>
<dbReference type="Proteomes" id="UP000030143">
    <property type="component" value="Unassembled WGS sequence"/>
</dbReference>
<dbReference type="InterPro" id="IPR051637">
    <property type="entry name" value="Ank_repeat_dom-contain_49"/>
</dbReference>
<dbReference type="PANTHER" id="PTHR24180:SF45">
    <property type="entry name" value="POLY [ADP-RIBOSE] POLYMERASE TANKYRASE"/>
    <property type="match status" value="1"/>
</dbReference>
<evidence type="ECO:0000313" key="5">
    <source>
        <dbReference type="Proteomes" id="UP000030143"/>
    </source>
</evidence>
<dbReference type="Gene3D" id="1.25.40.20">
    <property type="entry name" value="Ankyrin repeat-containing domain"/>
    <property type="match status" value="1"/>
</dbReference>
<dbReference type="InterPro" id="IPR036770">
    <property type="entry name" value="Ankyrin_rpt-contain_sf"/>
</dbReference>
<keyword evidence="5" id="KW-1185">Reference proteome</keyword>
<evidence type="ECO:0000256" key="3">
    <source>
        <dbReference type="PROSITE-ProRule" id="PRU00023"/>
    </source>
</evidence>
<dbReference type="VEuPathDB" id="FungiDB:PEXP_069150"/>
<sequence>MLEKGADITAKDKYDWTPQQFAEINDHTEAAEHGSKALTRFLPEKGINKEAKSQGGRAPLHYVAEGGYELVAQLLLKVGADKEAKDSDSWTPLQYAAAKGTRQSRVFSNKPSRFF</sequence>
<dbReference type="GeneID" id="27678703"/>
<evidence type="ECO:0000313" key="4">
    <source>
        <dbReference type="EMBL" id="KGO53404.1"/>
    </source>
</evidence>
<accession>A0A0A2JDF6</accession>
<dbReference type="RefSeq" id="XP_016596006.1">
    <property type="nucleotide sequence ID" value="XM_016743284.1"/>
</dbReference>
<feature type="repeat" description="ANK" evidence="3">
    <location>
        <begin position="55"/>
        <end position="87"/>
    </location>
</feature>